<organism evidence="11">
    <name type="scientific">marine metagenome</name>
    <dbReference type="NCBI Taxonomy" id="408172"/>
    <lineage>
        <taxon>unclassified sequences</taxon>
        <taxon>metagenomes</taxon>
        <taxon>ecological metagenomes</taxon>
    </lineage>
</organism>
<dbReference type="GO" id="GO:0004014">
    <property type="term" value="F:adenosylmethionine decarboxylase activity"/>
    <property type="evidence" value="ECO:0007669"/>
    <property type="project" value="InterPro"/>
</dbReference>
<gene>
    <name evidence="11" type="ORF">METZ01_LOCUS179885</name>
</gene>
<evidence type="ECO:0000256" key="1">
    <source>
        <dbReference type="ARBA" id="ARBA00001928"/>
    </source>
</evidence>
<keyword evidence="4" id="KW-0068">Autocatalytic cleavage</keyword>
<dbReference type="InterPro" id="IPR042286">
    <property type="entry name" value="AdoMetDC_C"/>
</dbReference>
<dbReference type="InterPro" id="IPR016067">
    <property type="entry name" value="S-AdoMet_deCO2ase_core"/>
</dbReference>
<evidence type="ECO:0000256" key="5">
    <source>
        <dbReference type="ARBA" id="ARBA00023066"/>
    </source>
</evidence>
<dbReference type="NCBIfam" id="TIGR03330">
    <property type="entry name" value="SAM_DCase_Bsu"/>
    <property type="match status" value="1"/>
</dbReference>
<protein>
    <recommendedName>
        <fullName evidence="12">S-adenosylmethionine decarboxylase proenzyme</fullName>
    </recommendedName>
</protein>
<keyword evidence="9" id="KW-0704">Schiff base</keyword>
<keyword evidence="3" id="KW-0210">Decarboxylase</keyword>
<dbReference type="GO" id="GO:0005829">
    <property type="term" value="C:cytosol"/>
    <property type="evidence" value="ECO:0007669"/>
    <property type="project" value="TreeGrafter"/>
</dbReference>
<evidence type="ECO:0000256" key="4">
    <source>
        <dbReference type="ARBA" id="ARBA00022813"/>
    </source>
</evidence>
<comment type="cofactor">
    <cofactor evidence="1">
        <name>pyruvate</name>
        <dbReference type="ChEBI" id="CHEBI:15361"/>
    </cofactor>
</comment>
<dbReference type="InterPro" id="IPR003826">
    <property type="entry name" value="AdoMetDC_fam_prok"/>
</dbReference>
<dbReference type="SUPFAM" id="SSF56276">
    <property type="entry name" value="S-adenosylmethionine decarboxylase"/>
    <property type="match status" value="1"/>
</dbReference>
<dbReference type="PANTHER" id="PTHR33866">
    <property type="entry name" value="S-ADENOSYLMETHIONINE DECARBOXYLASE PROENZYME"/>
    <property type="match status" value="1"/>
</dbReference>
<dbReference type="AlphaFoldDB" id="A0A382CMZ6"/>
<evidence type="ECO:0000256" key="8">
    <source>
        <dbReference type="ARBA" id="ARBA00023239"/>
    </source>
</evidence>
<dbReference type="PANTHER" id="PTHR33866:SF2">
    <property type="entry name" value="S-ADENOSYLMETHIONINE DECARBOXYLASE PROENZYME"/>
    <property type="match status" value="1"/>
</dbReference>
<keyword evidence="8" id="KW-0456">Lyase</keyword>
<dbReference type="InterPro" id="IPR017716">
    <property type="entry name" value="S-AdoMet_deCOase_pro-enz"/>
</dbReference>
<evidence type="ECO:0000256" key="6">
    <source>
        <dbReference type="ARBA" id="ARBA00023115"/>
    </source>
</evidence>
<evidence type="ECO:0000256" key="2">
    <source>
        <dbReference type="ARBA" id="ARBA00022691"/>
    </source>
</evidence>
<evidence type="ECO:0000256" key="9">
    <source>
        <dbReference type="ARBA" id="ARBA00023270"/>
    </source>
</evidence>
<keyword evidence="6" id="KW-0620">Polyamine biosynthesis</keyword>
<accession>A0A382CMZ6</accession>
<dbReference type="Pfam" id="PF02675">
    <property type="entry name" value="AdoMet_dc"/>
    <property type="match status" value="1"/>
</dbReference>
<evidence type="ECO:0000313" key="11">
    <source>
        <dbReference type="EMBL" id="SVB27031.1"/>
    </source>
</evidence>
<name>A0A382CMZ6_9ZZZZ</name>
<dbReference type="InterPro" id="IPR042284">
    <property type="entry name" value="AdoMetDC_N"/>
</dbReference>
<reference evidence="11" key="1">
    <citation type="submission" date="2018-05" db="EMBL/GenBank/DDBJ databases">
        <authorList>
            <person name="Lanie J.A."/>
            <person name="Ng W.-L."/>
            <person name="Kazmierczak K.M."/>
            <person name="Andrzejewski T.M."/>
            <person name="Davidsen T.M."/>
            <person name="Wayne K.J."/>
            <person name="Tettelin H."/>
            <person name="Glass J.I."/>
            <person name="Rusch D."/>
            <person name="Podicherti R."/>
            <person name="Tsui H.-C.T."/>
            <person name="Winkler M.E."/>
        </authorList>
    </citation>
    <scope>NUCLEOTIDE SEQUENCE</scope>
</reference>
<keyword evidence="10" id="KW-0670">Pyruvate</keyword>
<evidence type="ECO:0008006" key="12">
    <source>
        <dbReference type="Google" id="ProtNLM"/>
    </source>
</evidence>
<keyword evidence="5" id="KW-0745">Spermidine biosynthesis</keyword>
<proteinExistence type="predicted"/>
<keyword evidence="7" id="KW-0865">Zymogen</keyword>
<dbReference type="Gene3D" id="3.30.360.110">
    <property type="entry name" value="S-adenosylmethionine decarboxylase domain"/>
    <property type="match status" value="1"/>
</dbReference>
<evidence type="ECO:0000256" key="3">
    <source>
        <dbReference type="ARBA" id="ARBA00022793"/>
    </source>
</evidence>
<evidence type="ECO:0000256" key="7">
    <source>
        <dbReference type="ARBA" id="ARBA00023145"/>
    </source>
</evidence>
<dbReference type="EMBL" id="UINC01035122">
    <property type="protein sequence ID" value="SVB27031.1"/>
    <property type="molecule type" value="Genomic_DNA"/>
</dbReference>
<dbReference type="GO" id="GO:0008295">
    <property type="term" value="P:spermidine biosynthetic process"/>
    <property type="evidence" value="ECO:0007669"/>
    <property type="project" value="UniProtKB-KW"/>
</dbReference>
<evidence type="ECO:0000256" key="10">
    <source>
        <dbReference type="ARBA" id="ARBA00023317"/>
    </source>
</evidence>
<sequence length="154" mass="16994">MAEQVLQGHGQFMKKGKVFPSKIIVSGSTPVNDYFVEKDGQRFAGIHLLIDFWEAKNLTNRITVENALRDAAISANATAINLQLNQYSENGGVSGILVLAESHISIHTWPERSFAAIDIFMCGDCNPYDCTAVLKKAFEPGNTTLLERRRGLLP</sequence>
<keyword evidence="2" id="KW-0949">S-adenosyl-L-methionine</keyword>
<dbReference type="Gene3D" id="3.30.160.750">
    <property type="match status" value="1"/>
</dbReference>